<sequence>MRANKMARSTIRVTNDQGFGGYYGNLRKWEGVKARDLAWREELGAPEAAQDPDWWIDETTTRGEYNARTRAHAAKWRDDWA</sequence>
<name>A0A384ZRN6_9CAUD</name>
<dbReference type="EMBL" id="MH363708">
    <property type="protein sequence ID" value="AXC34315.1"/>
    <property type="molecule type" value="Genomic_DNA"/>
</dbReference>
<reference evidence="1 2" key="1">
    <citation type="journal article" date="2018" name="Arch. Virol.">
        <title>Complete genome sequence of C130_2, a novel myovirus infecting pathogenic Escherichia coli and Shigella strains.</title>
        <authorList>
            <person name="Svab D."/>
            <person name="Falgenhauer L."/>
            <person name="Rohde M."/>
            <person name="Chakraborty T."/>
            <person name="Toth I."/>
        </authorList>
    </citation>
    <scope>NUCLEOTIDE SEQUENCE [LARGE SCALE GENOMIC DNA]</scope>
</reference>
<evidence type="ECO:0000313" key="2">
    <source>
        <dbReference type="Proteomes" id="UP000266204"/>
    </source>
</evidence>
<dbReference type="Proteomes" id="UP000266204">
    <property type="component" value="Segment"/>
</dbReference>
<proteinExistence type="predicted"/>
<protein>
    <submittedName>
        <fullName evidence="1">Uncharacterized protein</fullName>
    </submittedName>
</protein>
<accession>A0A384ZRN6</accession>
<organism evidence="1 2">
    <name type="scientific">Escherichia phage C130_2</name>
    <dbReference type="NCBI Taxonomy" id="2234093"/>
    <lineage>
        <taxon>Viruses</taxon>
        <taxon>Duplodnaviria</taxon>
        <taxon>Heunggongvirae</taxon>
        <taxon>Uroviricota</taxon>
        <taxon>Caudoviricetes</taxon>
        <taxon>Hungariovirus</taxon>
        <taxon>Hungariovirus C1302</taxon>
    </lineage>
</organism>
<keyword evidence="2" id="KW-1185">Reference proteome</keyword>
<evidence type="ECO:0000313" key="1">
    <source>
        <dbReference type="EMBL" id="AXC34315.1"/>
    </source>
</evidence>
<gene>
    <name evidence="1" type="ORF">1302_0005</name>
</gene>